<sequence>MSLCSFSSLDEIKCGCNGNISPNANIVFSLCDSDITSHLQANHIPCSTIKTECDLIKARAGYYEESTNINNYVICPNHRFLLGKGWRRSRLCMAGAPLPNCSKRHKASTYNSISLLQSYEIWKQYKIVVPVGAGFCRQCRGDLNVHLTEKVQPDTIETSSVEISEFTLSQTSDSGSIWLPSGSQESDSCNLKRKALDNFLSICGASPVKKTLSSDWNACSERTKRDYILKTKQILAEVLSVLAPGQQEHVLEAVKKNDDNFEPQFLEDVAASYMSSVDWGTQRQILSIVANKVSYCKMKNLIPNLSHYKYGAARKHASSVGQGQQVPNEGRTREGITNAQISHFLDFITNPAIMTNLPYGESNLKLSTGDVITVPKIILNSIRYHVIDQSMKGLDNYAADGSKAIETLQKAAELFCRLGKGKCWLDNICRVLSTSKQYLKLEYKMHVMKDSEVADHCCSVGTYVGAFVGGIVFLIVVAVVVVCICAAKNSQRNRIVTMHGGGATVTNVNCVNTIQHPPPPAGYGYGAPPPPGYGPGYGPGYAQQYQSMFGGGDPVYPPNQYPPPKY</sequence>
<feature type="transmembrane region" description="Helical" evidence="1">
    <location>
        <begin position="463"/>
        <end position="487"/>
    </location>
</feature>
<proteinExistence type="predicted"/>
<dbReference type="AlphaFoldDB" id="A0A8W8M066"/>
<organism evidence="2 3">
    <name type="scientific">Magallana gigas</name>
    <name type="common">Pacific oyster</name>
    <name type="synonym">Crassostrea gigas</name>
    <dbReference type="NCBI Taxonomy" id="29159"/>
    <lineage>
        <taxon>Eukaryota</taxon>
        <taxon>Metazoa</taxon>
        <taxon>Spiralia</taxon>
        <taxon>Lophotrochozoa</taxon>
        <taxon>Mollusca</taxon>
        <taxon>Bivalvia</taxon>
        <taxon>Autobranchia</taxon>
        <taxon>Pteriomorphia</taxon>
        <taxon>Ostreida</taxon>
        <taxon>Ostreoidea</taxon>
        <taxon>Ostreidae</taxon>
        <taxon>Magallana</taxon>
    </lineage>
</organism>
<accession>A0A8W8M066</accession>
<evidence type="ECO:0000313" key="3">
    <source>
        <dbReference type="Proteomes" id="UP000005408"/>
    </source>
</evidence>
<dbReference type="EnsemblMetazoa" id="G30960.1">
    <property type="protein sequence ID" value="G30960.1:cds"/>
    <property type="gene ID" value="G30960"/>
</dbReference>
<reference evidence="2" key="1">
    <citation type="submission" date="2022-08" db="UniProtKB">
        <authorList>
            <consortium name="EnsemblMetazoa"/>
        </authorList>
    </citation>
    <scope>IDENTIFICATION</scope>
    <source>
        <strain evidence="2">05x7-T-G4-1.051#20</strain>
    </source>
</reference>
<evidence type="ECO:0000313" key="2">
    <source>
        <dbReference type="EnsemblMetazoa" id="G30960.1:cds"/>
    </source>
</evidence>
<keyword evidence="1" id="KW-0812">Transmembrane</keyword>
<keyword evidence="3" id="KW-1185">Reference proteome</keyword>
<dbReference type="Proteomes" id="UP000005408">
    <property type="component" value="Unassembled WGS sequence"/>
</dbReference>
<evidence type="ECO:0000256" key="1">
    <source>
        <dbReference type="SAM" id="Phobius"/>
    </source>
</evidence>
<keyword evidence="1" id="KW-1133">Transmembrane helix</keyword>
<keyword evidence="1" id="KW-0472">Membrane</keyword>
<protein>
    <submittedName>
        <fullName evidence="2">Uncharacterized protein</fullName>
    </submittedName>
</protein>
<name>A0A8W8M066_MAGGI</name>